<keyword evidence="3" id="KW-1185">Reference proteome</keyword>
<sequence length="92" mass="10548">MTVTDSDTNSMTKRVMRPAISDMSVREERKALQEIRSMANPRPSDMLQCNGMSVAEFALRYTNGHHSKRLKKNQMKQEKKKVSPKCPFQSTS</sequence>
<name>A0A835ZM14_9STRA</name>
<dbReference type="AlphaFoldDB" id="A0A835ZM14"/>
<evidence type="ECO:0000313" key="2">
    <source>
        <dbReference type="EMBL" id="KAG5191283.1"/>
    </source>
</evidence>
<proteinExistence type="predicted"/>
<comment type="caution">
    <text evidence="2">The sequence shown here is derived from an EMBL/GenBank/DDBJ whole genome shotgun (WGS) entry which is preliminary data.</text>
</comment>
<accession>A0A835ZM14</accession>
<organism evidence="2 3">
    <name type="scientific">Tribonema minus</name>
    <dbReference type="NCBI Taxonomy" id="303371"/>
    <lineage>
        <taxon>Eukaryota</taxon>
        <taxon>Sar</taxon>
        <taxon>Stramenopiles</taxon>
        <taxon>Ochrophyta</taxon>
        <taxon>PX clade</taxon>
        <taxon>Xanthophyceae</taxon>
        <taxon>Tribonematales</taxon>
        <taxon>Tribonemataceae</taxon>
        <taxon>Tribonema</taxon>
    </lineage>
</organism>
<gene>
    <name evidence="2" type="ORF">JKP88DRAFT_174715</name>
</gene>
<evidence type="ECO:0000256" key="1">
    <source>
        <dbReference type="SAM" id="MobiDB-lite"/>
    </source>
</evidence>
<feature type="region of interest" description="Disordered" evidence="1">
    <location>
        <begin position="1"/>
        <end position="23"/>
    </location>
</feature>
<reference evidence="2" key="1">
    <citation type="submission" date="2021-02" db="EMBL/GenBank/DDBJ databases">
        <title>First Annotated Genome of the Yellow-green Alga Tribonema minus.</title>
        <authorList>
            <person name="Mahan K.M."/>
        </authorList>
    </citation>
    <scope>NUCLEOTIDE SEQUENCE</scope>
    <source>
        <strain evidence="2">UTEX B ZZ1240</strain>
    </source>
</reference>
<protein>
    <submittedName>
        <fullName evidence="2">EsV-1-99</fullName>
    </submittedName>
</protein>
<evidence type="ECO:0000313" key="3">
    <source>
        <dbReference type="Proteomes" id="UP000664859"/>
    </source>
</evidence>
<dbReference type="Proteomes" id="UP000664859">
    <property type="component" value="Unassembled WGS sequence"/>
</dbReference>
<dbReference type="EMBL" id="JAFCMP010000021">
    <property type="protein sequence ID" value="KAG5191283.1"/>
    <property type="molecule type" value="Genomic_DNA"/>
</dbReference>
<feature type="compositionally biased region" description="Polar residues" evidence="1">
    <location>
        <begin position="1"/>
        <end position="12"/>
    </location>
</feature>
<feature type="region of interest" description="Disordered" evidence="1">
    <location>
        <begin position="66"/>
        <end position="92"/>
    </location>
</feature>